<evidence type="ECO:0000313" key="8">
    <source>
        <dbReference type="Proteomes" id="UP001158576"/>
    </source>
</evidence>
<feature type="compositionally biased region" description="Basic and acidic residues" evidence="5">
    <location>
        <begin position="621"/>
        <end position="632"/>
    </location>
</feature>
<feature type="compositionally biased region" description="Acidic residues" evidence="5">
    <location>
        <begin position="680"/>
        <end position="695"/>
    </location>
</feature>
<feature type="coiled-coil region" evidence="4">
    <location>
        <begin position="1125"/>
        <end position="1193"/>
    </location>
</feature>
<evidence type="ECO:0000313" key="7">
    <source>
        <dbReference type="EMBL" id="CAG5097446.1"/>
    </source>
</evidence>
<feature type="compositionally biased region" description="Basic and acidic residues" evidence="5">
    <location>
        <begin position="425"/>
        <end position="435"/>
    </location>
</feature>
<dbReference type="SUPFAM" id="SSF52540">
    <property type="entry name" value="P-loop containing nucleoside triphosphate hydrolases"/>
    <property type="match status" value="1"/>
</dbReference>
<name>A0ABN7SGV8_OIKDI</name>
<feature type="region of interest" description="Disordered" evidence="5">
    <location>
        <begin position="1207"/>
        <end position="1227"/>
    </location>
</feature>
<keyword evidence="3" id="KW-0342">GTP-binding</keyword>
<evidence type="ECO:0000256" key="6">
    <source>
        <dbReference type="SAM" id="SignalP"/>
    </source>
</evidence>
<feature type="coiled-coil region" evidence="4">
    <location>
        <begin position="1293"/>
        <end position="1320"/>
    </location>
</feature>
<feature type="compositionally biased region" description="Acidic residues" evidence="5">
    <location>
        <begin position="460"/>
        <end position="472"/>
    </location>
</feature>
<dbReference type="PRINTS" id="PR00449">
    <property type="entry name" value="RASTRNSFRMNG"/>
</dbReference>
<evidence type="ECO:0000256" key="1">
    <source>
        <dbReference type="ARBA" id="ARBA00006270"/>
    </source>
</evidence>
<evidence type="ECO:0000256" key="2">
    <source>
        <dbReference type="ARBA" id="ARBA00022741"/>
    </source>
</evidence>
<evidence type="ECO:0000256" key="5">
    <source>
        <dbReference type="SAM" id="MobiDB-lite"/>
    </source>
</evidence>
<feature type="coiled-coil region" evidence="4">
    <location>
        <begin position="1002"/>
        <end position="1085"/>
    </location>
</feature>
<evidence type="ECO:0000256" key="3">
    <source>
        <dbReference type="ARBA" id="ARBA00023134"/>
    </source>
</evidence>
<gene>
    <name evidence="7" type="ORF">OKIOD_LOCUS6637</name>
</gene>
<feature type="signal peptide" evidence="6">
    <location>
        <begin position="1"/>
        <end position="15"/>
    </location>
</feature>
<dbReference type="PROSITE" id="PS51419">
    <property type="entry name" value="RAB"/>
    <property type="match status" value="1"/>
</dbReference>
<comment type="similarity">
    <text evidence="1">Belongs to the small GTPase superfamily. Rab family.</text>
</comment>
<accession>A0ABN7SGV8</accession>
<feature type="region of interest" description="Disordered" evidence="5">
    <location>
        <begin position="301"/>
        <end position="472"/>
    </location>
</feature>
<feature type="region of interest" description="Disordered" evidence="5">
    <location>
        <begin position="801"/>
        <end position="826"/>
    </location>
</feature>
<evidence type="ECO:0000256" key="4">
    <source>
        <dbReference type="SAM" id="Coils"/>
    </source>
</evidence>
<proteinExistence type="inferred from homology"/>
<feature type="coiled-coil region" evidence="4">
    <location>
        <begin position="892"/>
        <end position="973"/>
    </location>
</feature>
<dbReference type="InterPro" id="IPR001806">
    <property type="entry name" value="Small_GTPase"/>
</dbReference>
<feature type="compositionally biased region" description="Acidic residues" evidence="5">
    <location>
        <begin position="600"/>
        <end position="613"/>
    </location>
</feature>
<dbReference type="SMART" id="SM00176">
    <property type="entry name" value="RAN"/>
    <property type="match status" value="1"/>
</dbReference>
<dbReference type="PANTHER" id="PTHR47979">
    <property type="entry name" value="DRAB11-RELATED"/>
    <property type="match status" value="1"/>
</dbReference>
<dbReference type="NCBIfam" id="TIGR00231">
    <property type="entry name" value="small_GTP"/>
    <property type="match status" value="1"/>
</dbReference>
<keyword evidence="6" id="KW-0732">Signal</keyword>
<dbReference type="Gene3D" id="3.40.50.300">
    <property type="entry name" value="P-loop containing nucleotide triphosphate hydrolases"/>
    <property type="match status" value="1"/>
</dbReference>
<keyword evidence="8" id="KW-1185">Reference proteome</keyword>
<dbReference type="SMART" id="SM00173">
    <property type="entry name" value="RAS"/>
    <property type="match status" value="1"/>
</dbReference>
<organism evidence="7 8">
    <name type="scientific">Oikopleura dioica</name>
    <name type="common">Tunicate</name>
    <dbReference type="NCBI Taxonomy" id="34765"/>
    <lineage>
        <taxon>Eukaryota</taxon>
        <taxon>Metazoa</taxon>
        <taxon>Chordata</taxon>
        <taxon>Tunicata</taxon>
        <taxon>Appendicularia</taxon>
        <taxon>Copelata</taxon>
        <taxon>Oikopleuridae</taxon>
        <taxon>Oikopleura</taxon>
    </lineage>
</organism>
<feature type="compositionally biased region" description="Low complexity" evidence="5">
    <location>
        <begin position="696"/>
        <end position="706"/>
    </location>
</feature>
<dbReference type="InterPro" id="IPR010916">
    <property type="entry name" value="TonB_box_CS"/>
</dbReference>
<dbReference type="PROSITE" id="PS51420">
    <property type="entry name" value="RHO"/>
    <property type="match status" value="1"/>
</dbReference>
<keyword evidence="2" id="KW-0547">Nucleotide-binding</keyword>
<dbReference type="InterPro" id="IPR050209">
    <property type="entry name" value="Rab_GTPases_membrane_traffic"/>
</dbReference>
<dbReference type="InterPro" id="IPR027417">
    <property type="entry name" value="P-loop_NTPase"/>
</dbReference>
<feature type="region of interest" description="Disordered" evidence="5">
    <location>
        <begin position="597"/>
        <end position="668"/>
    </location>
</feature>
<feature type="compositionally biased region" description="Acidic residues" evidence="5">
    <location>
        <begin position="394"/>
        <end position="424"/>
    </location>
</feature>
<feature type="compositionally biased region" description="Acidic residues" evidence="5">
    <location>
        <begin position="651"/>
        <end position="661"/>
    </location>
</feature>
<feature type="region of interest" description="Disordered" evidence="5">
    <location>
        <begin position="122"/>
        <end position="154"/>
    </location>
</feature>
<dbReference type="SMART" id="SM00174">
    <property type="entry name" value="RHO"/>
    <property type="match status" value="1"/>
</dbReference>
<feature type="chain" id="PRO_5046418175" evidence="6">
    <location>
        <begin position="16"/>
        <end position="1644"/>
    </location>
</feature>
<dbReference type="Proteomes" id="UP001158576">
    <property type="component" value="Chromosome XSR"/>
</dbReference>
<dbReference type="PROSITE" id="PS00430">
    <property type="entry name" value="TONB_DEPENDENT_REC_1"/>
    <property type="match status" value="1"/>
</dbReference>
<reference evidence="7 8" key="1">
    <citation type="submission" date="2021-04" db="EMBL/GenBank/DDBJ databases">
        <authorList>
            <person name="Bliznina A."/>
        </authorList>
    </citation>
    <scope>NUCLEOTIDE SEQUENCE [LARGE SCALE GENOMIC DNA]</scope>
</reference>
<feature type="compositionally biased region" description="Basic and acidic residues" evidence="5">
    <location>
        <begin position="304"/>
        <end position="325"/>
    </location>
</feature>
<dbReference type="InterPro" id="IPR005225">
    <property type="entry name" value="Small_GTP-bd"/>
</dbReference>
<sequence length="1644" mass="185112">MRLTFCLLFISFAFAGDLKLSGWVSCSNWACDEAIQEGVARLNFIGLKSDDDVDWLKVQSGDTIVVTGKDAGTLKGVPLLHGHIKGKEEDKGSGLFPSSVLRVLRDKLRPLNSRRYFEDIQNEKRGIDTQTESDDSKAEASTPPPTTKAPPIATEAPRVDFKLVPLQKTSQIWTWIDSMLDERFVDRLLLTLKDEQSALLLLVSSRMATQKSQDKPELQRFHQLAKEVSAAVESAHGIGKRRESRTPPTLSELSELAHRVSQLLLDPYAATMYQNSKGFAPPKLQEVRVKYGIATDEEVNNVENTEKVEEKEIPDNRSEEAKPVEEATPEDNSNLSEKLNDTDFIEENPEEIRIDSEQIQDLDPINEPNEVTQDYHEEVVEDVTDKSQPSQDQVEPEDLAIEQDEQNDAPVVEENEPAAEETFEDVAKDDSHVENIDEPVAQLQEAEPTIEDPEGKPEQSEEPQVDEAAIDDPVIETFVDEEVEDSVTEDEIDLSLPEAIGNELVGEVPAQTGPPEGVDQEAEDQEEVINQTDEAHLNEDEGGEVAEEVVPEDIIHEEELIDEVAKKVQEQIQEGVQEQIQEGVQENTLAEIAEPVETATENEIDPIVEEEPLPTDVPILEVDKTTNQKIESDTEFQNDDLPLAVPPLDSNDPELTEDGVLEGDIQPDASEKVEEAVLVEEESQEKLESEEDLFIESEPTIPTEPEVFTDSPDNEPEMIIDPVEIIPEDIPLTDQDNQDAVNVPESQEEELVKMQDFDEEGSTELHLADVPESLDVGVITPESDSFKIDPEVQVDESLEAIEDPPHEEDTPEPTIESTTPYSRETNPYRERELLKMLESKPLLFKITSWINVMGEETFSEFWLIYVLLSIFTFSFIRHLATICSDGGISAKMAILDKELAAKKSENDAKREKQDKEDLDRAQAELNSTRHEIKSIEEKITALRKFEAQFDQYLQQLNDSAIEMSQKTEELRAQDTKFTAEMESEGGKYTELQQFSSQDAQAVEDINAHEADLKEKIENMLSQSQNMLKEQPKIEADLKKAKLVNQNFVQELEELKSASDAHSANISKLSAIKNDSEEKLSNVQQNVFDQKVVYAWLEANADCAGDSAEEIILNQRSYLVNAIKRIPMQQSENKRLLQENEELTNRLEAIRASCAELDKKIDDVETSEELEAQFTELKEEVETLQAKLEVTNDYYAKRETEINAQLGTESAERDNFESSYNSQKERESQVKEQLDTLKEQCADLESKWEDADVKFNKMLAELEERKTSNFLALTDTEMKVVQLTQVVRSLRNDTNEIDDRIEQAQEYMAELEMKIDDSSRSDRRSDTDVMDPIWVLCPAQLVRTPMLQPVQIRDVQIVHIAATTAAVSQSISLVSTAMDINITVQYNESNSFYDLANYRSDLRYPMPVDVRKRPTRLVSSASAIWSWQFRIILVGDSTVGKSALLKRFTEGSFAETSDPTVGVDFFARVIEIEDSVPDFSRCRLQIWDTAGQERFRSIARSYYRNAVGALIVYDITSRKSFENASNWLKDAQLHAENGIAIALAGQKSDLDARREVSTEEAETWAHENNLPFLETSAKNDYNVERIFSKLAVDIYNRINDGRLKSCEGIKSGLVPAQPLSDIASPIDDSGCTVNTSECCNATGSA</sequence>
<dbReference type="Pfam" id="PF00071">
    <property type="entry name" value="Ras"/>
    <property type="match status" value="1"/>
</dbReference>
<dbReference type="SMART" id="SM00175">
    <property type="entry name" value="RAB"/>
    <property type="match status" value="1"/>
</dbReference>
<keyword evidence="4" id="KW-0175">Coiled coil</keyword>
<dbReference type="EMBL" id="OU015569">
    <property type="protein sequence ID" value="CAG5097446.1"/>
    <property type="molecule type" value="Genomic_DNA"/>
</dbReference>
<feature type="region of interest" description="Disordered" evidence="5">
    <location>
        <begin position="680"/>
        <end position="717"/>
    </location>
</feature>
<protein>
    <submittedName>
        <fullName evidence="7">Oidioi.mRNA.OKI2018_I69.XSR.g15079.t3.cds</fullName>
    </submittedName>
</protein>
<dbReference type="PROSITE" id="PS51421">
    <property type="entry name" value="RAS"/>
    <property type="match status" value="1"/>
</dbReference>